<dbReference type="EMBL" id="MTSL01000150">
    <property type="protein sequence ID" value="PJF17923.1"/>
    <property type="molecule type" value="Genomic_DNA"/>
</dbReference>
<proteinExistence type="predicted"/>
<gene>
    <name evidence="1" type="ORF">PSACC_02236</name>
</gene>
<evidence type="ECO:0000313" key="2">
    <source>
        <dbReference type="Proteomes" id="UP000240830"/>
    </source>
</evidence>
<dbReference type="Proteomes" id="UP000240830">
    <property type="component" value="Unassembled WGS sequence"/>
</dbReference>
<name>A0A2H9TJJ8_9FUNG</name>
<comment type="caution">
    <text evidence="1">The sequence shown here is derived from an EMBL/GenBank/DDBJ whole genome shotgun (WGS) entry which is preliminary data.</text>
</comment>
<protein>
    <submittedName>
        <fullName evidence="1">Uncharacterized protein</fullName>
    </submittedName>
</protein>
<reference evidence="1 2" key="1">
    <citation type="submission" date="2016-10" db="EMBL/GenBank/DDBJ databases">
        <title>The genome of Paramicrosporidium saccamoebae is the missing link in understanding Cryptomycota and Microsporidia evolution.</title>
        <authorList>
            <person name="Quandt C.A."/>
            <person name="Beaudet D."/>
            <person name="Corsaro D."/>
            <person name="Michel R."/>
            <person name="Corradi N."/>
            <person name="James T."/>
        </authorList>
    </citation>
    <scope>NUCLEOTIDE SEQUENCE [LARGE SCALE GENOMIC DNA]</scope>
    <source>
        <strain evidence="1 2">KSL3</strain>
    </source>
</reference>
<organism evidence="1 2">
    <name type="scientific">Paramicrosporidium saccamoebae</name>
    <dbReference type="NCBI Taxonomy" id="1246581"/>
    <lineage>
        <taxon>Eukaryota</taxon>
        <taxon>Fungi</taxon>
        <taxon>Fungi incertae sedis</taxon>
        <taxon>Cryptomycota</taxon>
        <taxon>Cryptomycota incertae sedis</taxon>
        <taxon>Paramicrosporidium</taxon>
    </lineage>
</organism>
<accession>A0A2H9TJJ8</accession>
<dbReference type="AlphaFoldDB" id="A0A2H9TJJ8"/>
<sequence>MLFRLVSSRVLPASVAFEPLTLRQLSRRLACLALNKERADLTSSLPDILVFVQVLNQVLVVEMAPPVKLLHREFITTIYFARHFSSDEQFSFLEPYLRGLLPILVSELVNVIDKRYIPIPIPEIVRREVPLTEEEEKVLYKSWEEQGLI</sequence>
<keyword evidence="2" id="KW-1185">Reference proteome</keyword>
<evidence type="ECO:0000313" key="1">
    <source>
        <dbReference type="EMBL" id="PJF17923.1"/>
    </source>
</evidence>